<accession>A0A0E9NIN0</accession>
<dbReference type="SUPFAM" id="SSF56235">
    <property type="entry name" value="N-terminal nucleophile aminohydrolases (Ntn hydrolases)"/>
    <property type="match status" value="1"/>
</dbReference>
<dbReference type="InterPro" id="IPR016050">
    <property type="entry name" value="Proteasome_bsu_CS"/>
</dbReference>
<dbReference type="STRING" id="698492.A0A0E9NIN0"/>
<evidence type="ECO:0000256" key="9">
    <source>
        <dbReference type="PIRSR" id="PIRSR600243-1"/>
    </source>
</evidence>
<dbReference type="GO" id="GO:0019774">
    <property type="term" value="C:proteasome core complex, beta-subunit complex"/>
    <property type="evidence" value="ECO:0007669"/>
    <property type="project" value="UniProtKB-ARBA"/>
</dbReference>
<evidence type="ECO:0000256" key="10">
    <source>
        <dbReference type="RuleBase" id="RU004203"/>
    </source>
</evidence>
<dbReference type="Pfam" id="PF12465">
    <property type="entry name" value="Pr_beta_C"/>
    <property type="match status" value="1"/>
</dbReference>
<reference evidence="12 13" key="3">
    <citation type="journal article" date="2015" name="Genome Announc.">
        <title>Draft Genome Sequence of the Archiascomycetous Yeast Saitoella complicata.</title>
        <authorList>
            <person name="Yamauchi K."/>
            <person name="Kondo S."/>
            <person name="Hamamoto M."/>
            <person name="Takahashi Y."/>
            <person name="Ogura Y."/>
            <person name="Hayashi T."/>
            <person name="Nishida H."/>
        </authorList>
    </citation>
    <scope>NUCLEOTIDE SEQUENCE [LARGE SCALE GENOMIC DNA]</scope>
    <source>
        <strain evidence="12 13">NRRL Y-17804</strain>
    </source>
</reference>
<reference evidence="12 13" key="1">
    <citation type="journal article" date="2011" name="J. Gen. Appl. Microbiol.">
        <title>Draft genome sequencing of the enigmatic yeast Saitoella complicata.</title>
        <authorList>
            <person name="Nishida H."/>
            <person name="Hamamoto M."/>
            <person name="Sugiyama J."/>
        </authorList>
    </citation>
    <scope>NUCLEOTIDE SEQUENCE [LARGE SCALE GENOMIC DNA]</scope>
    <source>
        <strain evidence="12 13">NRRL Y-17804</strain>
    </source>
</reference>
<evidence type="ECO:0000313" key="12">
    <source>
        <dbReference type="EMBL" id="GAO49727.1"/>
    </source>
</evidence>
<comment type="caution">
    <text evidence="12">The sequence shown here is derived from an EMBL/GenBank/DDBJ whole genome shotgun (WGS) entry which is preliminary data.</text>
</comment>
<dbReference type="InterPro" id="IPR024689">
    <property type="entry name" value="Proteasome_bsu_C"/>
</dbReference>
<name>A0A0E9NIN0_SAICN</name>
<evidence type="ECO:0000259" key="11">
    <source>
        <dbReference type="Pfam" id="PF12465"/>
    </source>
</evidence>
<evidence type="ECO:0000256" key="5">
    <source>
        <dbReference type="ARBA" id="ARBA00022801"/>
    </source>
</evidence>
<evidence type="ECO:0000256" key="1">
    <source>
        <dbReference type="ARBA" id="ARBA00001198"/>
    </source>
</evidence>
<dbReference type="PANTHER" id="PTHR32194:SF4">
    <property type="entry name" value="PROTEASOME SUBUNIT BETA TYPE-7"/>
    <property type="match status" value="1"/>
</dbReference>
<evidence type="ECO:0000313" key="13">
    <source>
        <dbReference type="Proteomes" id="UP000033140"/>
    </source>
</evidence>
<dbReference type="PROSITE" id="PS51476">
    <property type="entry name" value="PROTEASOME_BETA_2"/>
    <property type="match status" value="1"/>
</dbReference>
<dbReference type="Gene3D" id="3.60.20.10">
    <property type="entry name" value="Glutamine Phosphoribosylpyrophosphate, subunit 1, domain 1"/>
    <property type="match status" value="1"/>
</dbReference>
<dbReference type="InterPro" id="IPR029055">
    <property type="entry name" value="Ntn_hydrolases_N"/>
</dbReference>
<dbReference type="InterPro" id="IPR023333">
    <property type="entry name" value="Proteasome_suB-type"/>
</dbReference>
<dbReference type="InterPro" id="IPR001353">
    <property type="entry name" value="Proteasome_sua/b"/>
</dbReference>
<evidence type="ECO:0000256" key="7">
    <source>
        <dbReference type="ARBA" id="ARBA00023242"/>
    </source>
</evidence>
<dbReference type="GO" id="GO:0004298">
    <property type="term" value="F:threonine-type endopeptidase activity"/>
    <property type="evidence" value="ECO:0007669"/>
    <property type="project" value="UniProtKB-KW"/>
</dbReference>
<dbReference type="AlphaFoldDB" id="A0A0E9NIN0"/>
<evidence type="ECO:0000256" key="2">
    <source>
        <dbReference type="ARBA" id="ARBA00022490"/>
    </source>
</evidence>
<gene>
    <name evidence="12" type="ORF">G7K_3870-t1</name>
</gene>
<dbReference type="EMBL" id="BACD03000025">
    <property type="protein sequence ID" value="GAO49727.1"/>
    <property type="molecule type" value="Genomic_DNA"/>
</dbReference>
<evidence type="ECO:0000256" key="8">
    <source>
        <dbReference type="ARBA" id="ARBA00026071"/>
    </source>
</evidence>
<keyword evidence="5" id="KW-0378">Hydrolase</keyword>
<evidence type="ECO:0000256" key="3">
    <source>
        <dbReference type="ARBA" id="ARBA00022670"/>
    </source>
</evidence>
<dbReference type="GO" id="GO:0005634">
    <property type="term" value="C:nucleus"/>
    <property type="evidence" value="ECO:0007669"/>
    <property type="project" value="UniProtKB-SubCell"/>
</dbReference>
<evidence type="ECO:0000256" key="6">
    <source>
        <dbReference type="ARBA" id="ARBA00022942"/>
    </source>
</evidence>
<comment type="subunit">
    <text evidence="10">Component of the proteasome complex.</text>
</comment>
<evidence type="ECO:0000256" key="4">
    <source>
        <dbReference type="ARBA" id="ARBA00022698"/>
    </source>
</evidence>
<comment type="subcellular location">
    <subcellularLocation>
        <location evidence="10">Cytoplasm</location>
    </subcellularLocation>
    <subcellularLocation>
        <location evidence="10">Nucleus</location>
    </subcellularLocation>
</comment>
<dbReference type="GO" id="GO:0051603">
    <property type="term" value="P:proteolysis involved in protein catabolic process"/>
    <property type="evidence" value="ECO:0007669"/>
    <property type="project" value="InterPro"/>
</dbReference>
<reference evidence="12 13" key="2">
    <citation type="journal article" date="2014" name="J. Gen. Appl. Microbiol.">
        <title>The early diverging ascomycetous budding yeast Saitoella complicata has three histone deacetylases belonging to the Clr6, Hos2, and Rpd3 lineages.</title>
        <authorList>
            <person name="Nishida H."/>
            <person name="Matsumoto T."/>
            <person name="Kondo S."/>
            <person name="Hamamoto M."/>
            <person name="Yoshikawa H."/>
        </authorList>
    </citation>
    <scope>NUCLEOTIDE SEQUENCE [LARGE SCALE GENOMIC DNA]</scope>
    <source>
        <strain evidence="12 13">NRRL Y-17804</strain>
    </source>
</reference>
<dbReference type="Pfam" id="PF00227">
    <property type="entry name" value="Proteasome"/>
    <property type="match status" value="1"/>
</dbReference>
<feature type="active site" description="Nucleophile" evidence="9">
    <location>
        <position position="38"/>
    </location>
</feature>
<proteinExistence type="inferred from homology"/>
<dbReference type="PROSITE" id="PS00854">
    <property type="entry name" value="PROTEASOME_BETA_1"/>
    <property type="match status" value="1"/>
</dbReference>
<keyword evidence="3" id="KW-0645">Protease</keyword>
<protein>
    <recommendedName>
        <fullName evidence="10">Proteasome subunit beta</fullName>
    </recommendedName>
</protein>
<keyword evidence="7 10" id="KW-0539">Nucleus</keyword>
<dbReference type="OMA" id="KQHLFRH"/>
<dbReference type="GO" id="GO:0005737">
    <property type="term" value="C:cytoplasm"/>
    <property type="evidence" value="ECO:0007669"/>
    <property type="project" value="UniProtKB-SubCell"/>
</dbReference>
<dbReference type="PANTHER" id="PTHR32194">
    <property type="entry name" value="METALLOPROTEASE TLDD"/>
    <property type="match status" value="1"/>
</dbReference>
<comment type="catalytic activity">
    <reaction evidence="1">
        <text>Cleavage of peptide bonds with very broad specificity.</text>
        <dbReference type="EC" id="3.4.25.1"/>
    </reaction>
</comment>
<dbReference type="PRINTS" id="PR00141">
    <property type="entry name" value="PROTEASOME"/>
</dbReference>
<organism evidence="12 13">
    <name type="scientific">Saitoella complicata (strain BCRC 22490 / CBS 7301 / JCM 7358 / NBRC 10748 / NRRL Y-17804)</name>
    <dbReference type="NCBI Taxonomy" id="698492"/>
    <lineage>
        <taxon>Eukaryota</taxon>
        <taxon>Fungi</taxon>
        <taxon>Dikarya</taxon>
        <taxon>Ascomycota</taxon>
        <taxon>Taphrinomycotina</taxon>
        <taxon>Taphrinomycotina incertae sedis</taxon>
        <taxon>Saitoella</taxon>
    </lineage>
</organism>
<dbReference type="FunFam" id="3.60.20.10:FF:000005">
    <property type="entry name" value="Proteasome subunit beta type-2"/>
    <property type="match status" value="1"/>
</dbReference>
<keyword evidence="2 10" id="KW-0963">Cytoplasm</keyword>
<comment type="similarity">
    <text evidence="10">Belongs to the peptidase T1B family.</text>
</comment>
<keyword evidence="6 10" id="KW-0647">Proteasome</keyword>
<feature type="domain" description="Proteasome beta subunit C-terminal" evidence="11">
    <location>
        <begin position="229"/>
        <end position="260"/>
    </location>
</feature>
<keyword evidence="4" id="KW-0888">Threonine protease</keyword>
<sequence>MSSAKIHVPKPGFNFDLHQRNVHLAQKGMNVKATSTGTTIVGVIFDGGVVLGADTRATSGPIVADKNCEKIHYLTPNIWCAGAGTAADTEWTTQLISSQLELHSLSTNRKPRLITALTLLKQYLFRHQGQIGAYLVVGGVSFDGPSLYTVHAHGSTDKLPFVAMGSGSLAAMAVLESSWKKSLTRQEAMDLVTRAISAGIFNDLGSGSNVDLCVIDAEKAQVHRGYSKPNERGRKEQRYVFEKGTTAVLREEVRKFVVDEVSYGYKSASEVETTGQSAGDSAMEVDA</sequence>
<keyword evidence="13" id="KW-1185">Reference proteome</keyword>
<dbReference type="InterPro" id="IPR000243">
    <property type="entry name" value="Pept_T1A_subB"/>
</dbReference>
<dbReference type="CDD" id="cd03763">
    <property type="entry name" value="proteasome_beta_type_7"/>
    <property type="match status" value="1"/>
</dbReference>
<comment type="function">
    <text evidence="10">Component of the proteasome, a multicatalytic proteinase complex which is characterized by its ability to cleave peptides with Arg, Phe, Tyr, Leu, and Glu adjacent to the leaving group at neutral or slightly basic pH. The proteasome has an ATP-dependent proteolytic activity.</text>
</comment>
<dbReference type="Proteomes" id="UP000033140">
    <property type="component" value="Unassembled WGS sequence"/>
</dbReference>
<comment type="subunit">
    <text evidence="8">The 26S proteasome consists of a 20S proteasome core and two 19S regulatory subunits. The 20S proteasome core is composed of 28 subunits that are arranged in four stacked rings, resulting in a barrel-shaped structure. The two end rings are each formed by seven alpha subunits, and the two central rings are each formed by seven beta subunits. The catalytic chamber with the active sites is on the inside of the barrel.</text>
</comment>